<evidence type="ECO:0000256" key="4">
    <source>
        <dbReference type="ARBA" id="ARBA00022692"/>
    </source>
</evidence>
<feature type="transmembrane region" description="Helical" evidence="7">
    <location>
        <begin position="314"/>
        <end position="333"/>
    </location>
</feature>
<dbReference type="Pfam" id="PF05977">
    <property type="entry name" value="MFS_3"/>
    <property type="match status" value="1"/>
</dbReference>
<evidence type="ECO:0000256" key="5">
    <source>
        <dbReference type="ARBA" id="ARBA00022989"/>
    </source>
</evidence>
<feature type="transmembrane region" description="Helical" evidence="7">
    <location>
        <begin position="354"/>
        <end position="373"/>
    </location>
</feature>
<dbReference type="PANTHER" id="PTHR23513:SF6">
    <property type="entry name" value="MAJOR FACILITATOR SUPERFAMILY ASSOCIATED DOMAIN-CONTAINING PROTEIN"/>
    <property type="match status" value="1"/>
</dbReference>
<evidence type="ECO:0000256" key="7">
    <source>
        <dbReference type="SAM" id="Phobius"/>
    </source>
</evidence>
<feature type="transmembrane region" description="Helical" evidence="7">
    <location>
        <begin position="90"/>
        <end position="117"/>
    </location>
</feature>
<feature type="transmembrane region" description="Helical" evidence="7">
    <location>
        <begin position="227"/>
        <end position="249"/>
    </location>
</feature>
<evidence type="ECO:0000313" key="9">
    <source>
        <dbReference type="EMBL" id="BCJ37944.1"/>
    </source>
</evidence>
<feature type="transmembrane region" description="Helical" evidence="7">
    <location>
        <begin position="261"/>
        <end position="279"/>
    </location>
</feature>
<name>A0A7R7DU88_9ACTN</name>
<evidence type="ECO:0000256" key="2">
    <source>
        <dbReference type="ARBA" id="ARBA00022448"/>
    </source>
</evidence>
<reference evidence="9 10" key="1">
    <citation type="submission" date="2020-08" db="EMBL/GenBank/DDBJ databases">
        <title>Whole genome shotgun sequence of Actinocatenispora thailandica NBRC 105041.</title>
        <authorList>
            <person name="Komaki H."/>
            <person name="Tamura T."/>
        </authorList>
    </citation>
    <scope>NUCLEOTIDE SEQUENCE [LARGE SCALE GENOMIC DNA]</scope>
    <source>
        <strain evidence="9 10">NBRC 105041</strain>
    </source>
</reference>
<evidence type="ECO:0000313" key="10">
    <source>
        <dbReference type="Proteomes" id="UP000611640"/>
    </source>
</evidence>
<keyword evidence="2" id="KW-0813">Transport</keyword>
<keyword evidence="6 7" id="KW-0472">Membrane</keyword>
<feature type="transmembrane region" description="Helical" evidence="7">
    <location>
        <begin position="291"/>
        <end position="308"/>
    </location>
</feature>
<dbReference type="InterPro" id="IPR020846">
    <property type="entry name" value="MFS_dom"/>
</dbReference>
<dbReference type="RefSeq" id="WP_203964062.1">
    <property type="nucleotide sequence ID" value="NZ_AP023355.1"/>
</dbReference>
<feature type="transmembrane region" description="Helical" evidence="7">
    <location>
        <begin position="16"/>
        <end position="37"/>
    </location>
</feature>
<feature type="transmembrane region" description="Helical" evidence="7">
    <location>
        <begin position="379"/>
        <end position="396"/>
    </location>
</feature>
<comment type="subcellular location">
    <subcellularLocation>
        <location evidence="1">Cell membrane</location>
        <topology evidence="1">Multi-pass membrane protein</topology>
    </subcellularLocation>
</comment>
<accession>A0A7R7DU88</accession>
<dbReference type="EMBL" id="AP023355">
    <property type="protein sequence ID" value="BCJ37944.1"/>
    <property type="molecule type" value="Genomic_DNA"/>
</dbReference>
<gene>
    <name evidence="9" type="ORF">Athai_54470</name>
</gene>
<feature type="domain" description="Major facilitator superfamily (MFS) profile" evidence="8">
    <location>
        <begin position="10"/>
        <end position="401"/>
    </location>
</feature>
<evidence type="ECO:0000256" key="3">
    <source>
        <dbReference type="ARBA" id="ARBA00022475"/>
    </source>
</evidence>
<evidence type="ECO:0000256" key="6">
    <source>
        <dbReference type="ARBA" id="ARBA00023136"/>
    </source>
</evidence>
<keyword evidence="10" id="KW-1185">Reference proteome</keyword>
<dbReference type="AlphaFoldDB" id="A0A7R7DU88"/>
<dbReference type="PANTHER" id="PTHR23513">
    <property type="entry name" value="INTEGRAL MEMBRANE EFFLUX PROTEIN-RELATED"/>
    <property type="match status" value="1"/>
</dbReference>
<dbReference type="InterPro" id="IPR036259">
    <property type="entry name" value="MFS_trans_sf"/>
</dbReference>
<dbReference type="KEGG" id="atl:Athai_54470"/>
<feature type="transmembrane region" description="Helical" evidence="7">
    <location>
        <begin position="165"/>
        <end position="193"/>
    </location>
</feature>
<keyword evidence="4 7" id="KW-0812">Transmembrane</keyword>
<proteinExistence type="predicted"/>
<dbReference type="Proteomes" id="UP000611640">
    <property type="component" value="Chromosome"/>
</dbReference>
<protein>
    <submittedName>
        <fullName evidence="9">MFS transporter</fullName>
    </submittedName>
</protein>
<dbReference type="PROSITE" id="PS50850">
    <property type="entry name" value="MFS"/>
    <property type="match status" value="1"/>
</dbReference>
<dbReference type="GO" id="GO:0022857">
    <property type="term" value="F:transmembrane transporter activity"/>
    <property type="evidence" value="ECO:0007669"/>
    <property type="project" value="InterPro"/>
</dbReference>
<keyword evidence="3" id="KW-1003">Cell membrane</keyword>
<sequence length="401" mass="40420">MATGTDERQTVRKRGLAPLLASTGVTVTGDGIFAAAAPLLAASLTRNPVAVSAVSAAGYAAWFLVGLPAGALVDRWHRRAVMITADLARFVVLGVLALLLVTGHATVGLLIVAVFLVGVGACFFEPAAQAAVPAVVGRDKSALSRANGKVWALDTFGRSLAGPPIGAALFAAVAALPFGLDAVSFLVSAVLLIGLPAGRAKSAATEPILPAVRNGVRYLVRSAELRTLSLGMAAYNFGYNVAFATLVLFAEDILHLGNIGYGALVATAAVGGIVGGWLGPRVGQRMSARRVYAVALLAQGGAWALMLFGNPWVAGVALAVVGIASTTVSVVGGSARQLLTPDNMLGRVTAATRLLGIGSAGIGAMVGGAIAHAGTLHTPLIVAPILLAVLSVVFGLRSSTT</sequence>
<dbReference type="InterPro" id="IPR010290">
    <property type="entry name" value="TM_effector"/>
</dbReference>
<dbReference type="Gene3D" id="1.20.1250.20">
    <property type="entry name" value="MFS general substrate transporter like domains"/>
    <property type="match status" value="1"/>
</dbReference>
<feature type="transmembrane region" description="Helical" evidence="7">
    <location>
        <begin position="49"/>
        <end position="69"/>
    </location>
</feature>
<evidence type="ECO:0000259" key="8">
    <source>
        <dbReference type="PROSITE" id="PS50850"/>
    </source>
</evidence>
<dbReference type="SUPFAM" id="SSF103473">
    <property type="entry name" value="MFS general substrate transporter"/>
    <property type="match status" value="1"/>
</dbReference>
<dbReference type="GO" id="GO:0005886">
    <property type="term" value="C:plasma membrane"/>
    <property type="evidence" value="ECO:0007669"/>
    <property type="project" value="UniProtKB-SubCell"/>
</dbReference>
<evidence type="ECO:0000256" key="1">
    <source>
        <dbReference type="ARBA" id="ARBA00004651"/>
    </source>
</evidence>
<keyword evidence="5 7" id="KW-1133">Transmembrane helix</keyword>
<dbReference type="CDD" id="cd06173">
    <property type="entry name" value="MFS_MefA_like"/>
    <property type="match status" value="1"/>
</dbReference>
<organism evidence="9 10">
    <name type="scientific">Actinocatenispora thailandica</name>
    <dbReference type="NCBI Taxonomy" id="227318"/>
    <lineage>
        <taxon>Bacteria</taxon>
        <taxon>Bacillati</taxon>
        <taxon>Actinomycetota</taxon>
        <taxon>Actinomycetes</taxon>
        <taxon>Micromonosporales</taxon>
        <taxon>Micromonosporaceae</taxon>
        <taxon>Actinocatenispora</taxon>
    </lineage>
</organism>